<evidence type="ECO:0000313" key="2">
    <source>
        <dbReference type="Proteomes" id="UP001281410"/>
    </source>
</evidence>
<dbReference type="AlphaFoldDB" id="A0AAD9ZY53"/>
<sequence>MRKHMLGVMKDHLYLSSLNKDEETTEGMLTSAPNKKAKRLHQPTILGECKKNKSVVDKMLAKLIISNHITHDFATMPYLADLLRSVAEFGLAYEFPYMSALTSQLIPGWYLQRS</sequence>
<gene>
    <name evidence="1" type="ORF">Dsin_026397</name>
</gene>
<organism evidence="1 2">
    <name type="scientific">Dipteronia sinensis</name>
    <dbReference type="NCBI Taxonomy" id="43782"/>
    <lineage>
        <taxon>Eukaryota</taxon>
        <taxon>Viridiplantae</taxon>
        <taxon>Streptophyta</taxon>
        <taxon>Embryophyta</taxon>
        <taxon>Tracheophyta</taxon>
        <taxon>Spermatophyta</taxon>
        <taxon>Magnoliopsida</taxon>
        <taxon>eudicotyledons</taxon>
        <taxon>Gunneridae</taxon>
        <taxon>Pentapetalae</taxon>
        <taxon>rosids</taxon>
        <taxon>malvids</taxon>
        <taxon>Sapindales</taxon>
        <taxon>Sapindaceae</taxon>
        <taxon>Hippocastanoideae</taxon>
        <taxon>Acereae</taxon>
        <taxon>Dipteronia</taxon>
    </lineage>
</organism>
<accession>A0AAD9ZY53</accession>
<protein>
    <submittedName>
        <fullName evidence="1">Uncharacterized protein</fullName>
    </submittedName>
</protein>
<dbReference type="EMBL" id="JANJYJ010000008">
    <property type="protein sequence ID" value="KAK3195087.1"/>
    <property type="molecule type" value="Genomic_DNA"/>
</dbReference>
<name>A0AAD9ZY53_9ROSI</name>
<reference evidence="1" key="1">
    <citation type="journal article" date="2023" name="Plant J.">
        <title>Genome sequences and population genomics provide insights into the demographic history, inbreeding, and mutation load of two 'living fossil' tree species of Dipteronia.</title>
        <authorList>
            <person name="Feng Y."/>
            <person name="Comes H.P."/>
            <person name="Chen J."/>
            <person name="Zhu S."/>
            <person name="Lu R."/>
            <person name="Zhang X."/>
            <person name="Li P."/>
            <person name="Qiu J."/>
            <person name="Olsen K.M."/>
            <person name="Qiu Y."/>
        </authorList>
    </citation>
    <scope>NUCLEOTIDE SEQUENCE</scope>
    <source>
        <strain evidence="1">NBL</strain>
    </source>
</reference>
<comment type="caution">
    <text evidence="1">The sequence shown here is derived from an EMBL/GenBank/DDBJ whole genome shotgun (WGS) entry which is preliminary data.</text>
</comment>
<dbReference type="Proteomes" id="UP001281410">
    <property type="component" value="Unassembled WGS sequence"/>
</dbReference>
<proteinExistence type="predicted"/>
<evidence type="ECO:0000313" key="1">
    <source>
        <dbReference type="EMBL" id="KAK3195087.1"/>
    </source>
</evidence>
<keyword evidence="2" id="KW-1185">Reference proteome</keyword>